<dbReference type="OrthoDB" id="383625at2157"/>
<sequence>MSSVILPDQIHIEQIKKRLWCGREFGQAAVMIGAGFSKNADRVSYNSPPFPLWREIAEGMYSALYPPISDSTDDRLMATSGEGASKLALEYETMFGRSALDNYLLKSIDDGSYHPGELHKLLLSLPWSDVFTTNYDTLLERTRVSIYERKYDLVETLHDMPGKMKPRIVKLHGSFPSHRPYIITEEDFRTYPKKFAPFVNMVQQSMMENAFCLLGFSGDDPNFLSWSGWVRDNLGDSKPPIYLCGLLELSPSKRKLLENKGIIPIDLSPMFPKFKFPEDTRYKESIKWFLEELQRGKPPNPMEWPENSQEDHYTYPQNIQADDLRKLCEIWSKERKEYPGWVIAPKMNRDIIWDHTKYWIDTVSSYIKTLTDIEKLLLLYELNWRLEITLTPLFSNWTEIISQTVEKFNPFPSYIEIPSASIEADQIEYKSLNWERIRVCWLELAFALVRESRENHNEEQFLLWINRLECLLSMQKDWRARLSYEKCLFFLFKLNQEEVRKCLENWPQIDDLPLWEAKRASILAELGDLDEAEKIAERALQKVRAQIKPYEIDCFTLSREGWIMFFLRQIKYGQIIKKNTGTEDFVREYRDRWDKLNIYRCNPDPYLESLRLNVEKIQSPLFERESIDPSERISAVLPAFSFLRMFEEIGLPVRCGPIAMYPDPVNNSSILISPYAPLWALSFMVRTGIDEGIKKQFNEVKLGLLTPEEVDLLYKLFTNSLNQAVKYLELNPLECHGNSHSVNQIELASEMLSRLCIRLSTDQLDELFRLAVDIYKMQLFSKYPFLYDCIKYIFEKLLLNMPQSEILQRVPDLLSLPIPTENFEVKAQDWPEPLIYVEWAQNTILDSNFDRSLWTKPISNLISIVKNGSPEARNIAVLRLARIYEINGLNSKESELWGEALWERIDTEKGIPGETQLFDSLYLLLPETEEGIAKKNFHKYLTSKDFHRVIQKSQTPDGKVNKRFMGRSTEIKEWLKGTKSQFPWNEKKNKKLEDWTLEEMISLLDKAISLWNEEKHELHEDTPYFLHFFSDTVREQFKDMVQLISQIILPRLGPASGDVKARVKNLLSEMEQFNICVLSALPMTLFIEPENYDEVSQKTRLGLNSAKNEEVREAARGLFNWIILGNIGKIKSPPNDLLDELINRAIMRRQPGLGSIIDCISGIVKRLPGLINEKQIESLIIALQYLIKDTELPDKKELYKTRDSLISVDKLPTYRKLCAELSFWIFQKLKNEDKEIPPIIIDWREACLKDPFPQVRKVWLQQTEKEVTH</sequence>
<proteinExistence type="predicted"/>
<dbReference type="RefSeq" id="WP_095645858.1">
    <property type="nucleotide sequence ID" value="NZ_LMVP01000534.1"/>
</dbReference>
<evidence type="ECO:0000313" key="1">
    <source>
        <dbReference type="EMBL" id="PAV11014.1"/>
    </source>
</evidence>
<evidence type="ECO:0000313" key="2">
    <source>
        <dbReference type="Proteomes" id="UP000218164"/>
    </source>
</evidence>
<organism evidence="1 2">
    <name type="scientific">Methanosarcina spelaei</name>
    <dbReference type="NCBI Taxonomy" id="1036679"/>
    <lineage>
        <taxon>Archaea</taxon>
        <taxon>Methanobacteriati</taxon>
        <taxon>Methanobacteriota</taxon>
        <taxon>Stenosarchaea group</taxon>
        <taxon>Methanomicrobia</taxon>
        <taxon>Methanosarcinales</taxon>
        <taxon>Methanosarcinaceae</taxon>
        <taxon>Methanosarcina</taxon>
    </lineage>
</organism>
<keyword evidence="2" id="KW-1185">Reference proteome</keyword>
<dbReference type="SUPFAM" id="SSF48371">
    <property type="entry name" value="ARM repeat"/>
    <property type="match status" value="1"/>
</dbReference>
<dbReference type="InterPro" id="IPR016024">
    <property type="entry name" value="ARM-type_fold"/>
</dbReference>
<comment type="caution">
    <text evidence="1">The sequence shown here is derived from an EMBL/GenBank/DDBJ whole genome shotgun (WGS) entry which is preliminary data.</text>
</comment>
<dbReference type="EMBL" id="LMVP01000534">
    <property type="protein sequence ID" value="PAV11014.1"/>
    <property type="molecule type" value="Genomic_DNA"/>
</dbReference>
<gene>
    <name evidence="1" type="ORF">ASJ81_11835</name>
</gene>
<dbReference type="Proteomes" id="UP000218164">
    <property type="component" value="Unassembled WGS sequence"/>
</dbReference>
<protein>
    <submittedName>
        <fullName evidence="1">Uncharacterized protein</fullName>
    </submittedName>
</protein>
<name>A0A2A2HP36_9EURY</name>
<dbReference type="AlphaFoldDB" id="A0A2A2HP36"/>
<reference evidence="1 2" key="1">
    <citation type="journal article" date="2017" name="BMC Genomics">
        <title>Genomic analysis of methanogenic archaea reveals a shift towards energy conservation.</title>
        <authorList>
            <person name="Gilmore S.P."/>
            <person name="Henske J.K."/>
            <person name="Sexton J.A."/>
            <person name="Solomon K.V."/>
            <person name="Seppala S."/>
            <person name="Yoo J.I."/>
            <person name="Huyett L.M."/>
            <person name="Pressman A."/>
            <person name="Cogan J.Z."/>
            <person name="Kivenson V."/>
            <person name="Peng X."/>
            <person name="Tan Y."/>
            <person name="Valentine D.L."/>
            <person name="O'Malley M.A."/>
        </authorList>
    </citation>
    <scope>NUCLEOTIDE SEQUENCE [LARGE SCALE GENOMIC DNA]</scope>
    <source>
        <strain evidence="1 2">MC-15</strain>
    </source>
</reference>
<accession>A0A2A2HP36</accession>
<dbReference type="Pfam" id="PF13289">
    <property type="entry name" value="SIR2_2"/>
    <property type="match status" value="1"/>
</dbReference>